<dbReference type="Proteomes" id="UP001500200">
    <property type="component" value="Unassembled WGS sequence"/>
</dbReference>
<proteinExistence type="predicted"/>
<feature type="compositionally biased region" description="Low complexity" evidence="1">
    <location>
        <begin position="1"/>
        <end position="20"/>
    </location>
</feature>
<reference evidence="3" key="1">
    <citation type="journal article" date="2019" name="Int. J. Syst. Evol. Microbiol.">
        <title>The Global Catalogue of Microorganisms (GCM) 10K type strain sequencing project: providing services to taxonomists for standard genome sequencing and annotation.</title>
        <authorList>
            <consortium name="The Broad Institute Genomics Platform"/>
            <consortium name="The Broad Institute Genome Sequencing Center for Infectious Disease"/>
            <person name="Wu L."/>
            <person name="Ma J."/>
        </authorList>
    </citation>
    <scope>NUCLEOTIDE SEQUENCE [LARGE SCALE GENOMIC DNA]</scope>
    <source>
        <strain evidence="3">JCM 18514</strain>
    </source>
</reference>
<accession>A0ABP9SQX0</accession>
<gene>
    <name evidence="2" type="ORF">GCM10023346_37960</name>
</gene>
<evidence type="ECO:0000313" key="2">
    <source>
        <dbReference type="EMBL" id="GAA5199086.1"/>
    </source>
</evidence>
<organism evidence="2 3">
    <name type="scientific">Arthrobacter gyeryongensis</name>
    <dbReference type="NCBI Taxonomy" id="1650592"/>
    <lineage>
        <taxon>Bacteria</taxon>
        <taxon>Bacillati</taxon>
        <taxon>Actinomycetota</taxon>
        <taxon>Actinomycetes</taxon>
        <taxon>Micrococcales</taxon>
        <taxon>Micrococcaceae</taxon>
        <taxon>Arthrobacter</taxon>
    </lineage>
</organism>
<name>A0ABP9SQX0_9MICC</name>
<evidence type="ECO:0000256" key="1">
    <source>
        <dbReference type="SAM" id="MobiDB-lite"/>
    </source>
</evidence>
<sequence>MGIVVAVSSSKQPSSISKAAEPGRKRMSIIVMVPGKVHIQLPSIISPPFPPPPLANGPAERIA</sequence>
<comment type="caution">
    <text evidence="2">The sequence shown here is derived from an EMBL/GenBank/DDBJ whole genome shotgun (WGS) entry which is preliminary data.</text>
</comment>
<protein>
    <submittedName>
        <fullName evidence="2">Uncharacterized protein</fullName>
    </submittedName>
</protein>
<feature type="region of interest" description="Disordered" evidence="1">
    <location>
        <begin position="1"/>
        <end position="22"/>
    </location>
</feature>
<dbReference type="EMBL" id="BAABKK010000028">
    <property type="protein sequence ID" value="GAA5199086.1"/>
    <property type="molecule type" value="Genomic_DNA"/>
</dbReference>
<keyword evidence="3" id="KW-1185">Reference proteome</keyword>
<evidence type="ECO:0000313" key="3">
    <source>
        <dbReference type="Proteomes" id="UP001500200"/>
    </source>
</evidence>